<protein>
    <submittedName>
        <fullName evidence="3">Uncharacterized protein</fullName>
    </submittedName>
</protein>
<dbReference type="AlphaFoldDB" id="A0A1I8C1L2"/>
<proteinExistence type="inferred from homology"/>
<dbReference type="Pfam" id="PF00995">
    <property type="entry name" value="Sec1"/>
    <property type="match status" value="1"/>
</dbReference>
<name>A0A1I8C1L2_MELHA</name>
<evidence type="ECO:0000256" key="1">
    <source>
        <dbReference type="ARBA" id="ARBA00009884"/>
    </source>
</evidence>
<dbReference type="InterPro" id="IPR043154">
    <property type="entry name" value="Sec-1-like_dom1"/>
</dbReference>
<dbReference type="InterPro" id="IPR001619">
    <property type="entry name" value="Sec1-like"/>
</dbReference>
<sequence length="651" mass="75162">MDEFDEFSLITKLDQQKLTHLLVSIPGSKELIVESNLLRPLDRICSMKILRSLNCQRVQQLCLDKGNIWDEQIEQRVFFIRPSIAISRKICELIRSDPEKPYSIIHVGCLKNFLLKELEKNGLGNIVNFYEFNLTLINLESDLFSLELPQYLPEMFCRYYEIIIKTLWQLQTLYGQIQTIFGFGDSFPILDKLFKRICNELGEPTASSSQLISHLFIFDRRLDLFSSLLTGLTYESILNDLFNYSCGKISFGEPVLSKLFPSQKSSEELPQITIKSSFPLNNSDLIFSSIRNSHMAKVFPFLREKSKSLQSSFAKVSSIQKLDEIKNFVSSEFASLRDQQKQLEIHICACEHIIEKMQGLNEQLSIECAILRGEFKHLDVFNFLLKMVTLKYNQWNILQLASLWCLRANGIPEKYFQQLQEVFLHRYGFDQLFVFYQLSINGLLYKNNTSFSPLFKAHNPFAKRLINKSDKQLAPNFPTNCDMKGQLSDNLNSIINGLNLIPSENDEQQQQKRKINKLIKENNLEDFSDNKSTTSTTQNNNNLSLGYVFSNTFIPLISSIIDRIVTMGWNENYLKKVIGENSVFCTNPNAKAPDNRIRRALLVCFVGGVTFAEIASLRCFAQNQDFRLIILTTHIINRERLFKSYAGFSDQ</sequence>
<organism evidence="2 3">
    <name type="scientific">Meloidogyne hapla</name>
    <name type="common">Root-knot nematode worm</name>
    <dbReference type="NCBI Taxonomy" id="6305"/>
    <lineage>
        <taxon>Eukaryota</taxon>
        <taxon>Metazoa</taxon>
        <taxon>Ecdysozoa</taxon>
        <taxon>Nematoda</taxon>
        <taxon>Chromadorea</taxon>
        <taxon>Rhabditida</taxon>
        <taxon>Tylenchina</taxon>
        <taxon>Tylenchomorpha</taxon>
        <taxon>Tylenchoidea</taxon>
        <taxon>Meloidogynidae</taxon>
        <taxon>Meloidogyninae</taxon>
        <taxon>Meloidogyne</taxon>
    </lineage>
</organism>
<evidence type="ECO:0000313" key="3">
    <source>
        <dbReference type="WBParaSite" id="MhA1_Contig896.frz3.fgene1"/>
    </source>
</evidence>
<dbReference type="Gene3D" id="3.40.50.2060">
    <property type="match status" value="1"/>
</dbReference>
<reference evidence="3" key="1">
    <citation type="submission" date="2016-11" db="UniProtKB">
        <authorList>
            <consortium name="WormBaseParasite"/>
        </authorList>
    </citation>
    <scope>IDENTIFICATION</scope>
</reference>
<dbReference type="SUPFAM" id="SSF56815">
    <property type="entry name" value="Sec1/munc18-like (SM) proteins"/>
    <property type="match status" value="1"/>
</dbReference>
<dbReference type="Gene3D" id="1.25.40.850">
    <property type="match status" value="1"/>
</dbReference>
<dbReference type="InterPro" id="IPR027482">
    <property type="entry name" value="Sec1-like_dom2"/>
</dbReference>
<keyword evidence="2" id="KW-1185">Reference proteome</keyword>
<evidence type="ECO:0000313" key="2">
    <source>
        <dbReference type="Proteomes" id="UP000095281"/>
    </source>
</evidence>
<dbReference type="Gene3D" id="3.90.830.10">
    <property type="entry name" value="Syntaxin Binding Protein 1, Chain A, domain 2"/>
    <property type="match status" value="1"/>
</dbReference>
<dbReference type="InterPro" id="IPR036045">
    <property type="entry name" value="Sec1-like_sf"/>
</dbReference>
<dbReference type="OMA" id="QVHIYMI"/>
<dbReference type="WBParaSite" id="MhA1_Contig896.frz3.fgene1">
    <property type="protein sequence ID" value="MhA1_Contig896.frz3.fgene1"/>
    <property type="gene ID" value="MhA1_Contig896.frz3.fgene1"/>
</dbReference>
<dbReference type="GO" id="GO:0016192">
    <property type="term" value="P:vesicle-mediated transport"/>
    <property type="evidence" value="ECO:0007669"/>
    <property type="project" value="InterPro"/>
</dbReference>
<comment type="similarity">
    <text evidence="1">Belongs to the STXBP/unc-18/SEC1 family.</text>
</comment>
<dbReference type="InterPro" id="IPR043127">
    <property type="entry name" value="Sec-1-like_dom3a"/>
</dbReference>
<dbReference type="InterPro" id="IPR043155">
    <property type="entry name" value="VPS33_dom3b"/>
</dbReference>
<dbReference type="Gene3D" id="3.40.50.1910">
    <property type="match status" value="1"/>
</dbReference>
<dbReference type="PANTHER" id="PTHR11679">
    <property type="entry name" value="VESICLE PROTEIN SORTING-ASSOCIATED"/>
    <property type="match status" value="1"/>
</dbReference>
<accession>A0A1I8C1L2</accession>
<dbReference type="Proteomes" id="UP000095281">
    <property type="component" value="Unplaced"/>
</dbReference>